<accession>A0AA37KWN4</accession>
<evidence type="ECO:0000313" key="3">
    <source>
        <dbReference type="Proteomes" id="UP001055105"/>
    </source>
</evidence>
<evidence type="ECO:0000313" key="2">
    <source>
        <dbReference type="EMBL" id="GKI19636.1"/>
    </source>
</evidence>
<sequence>MGIASEYVRRKGYHEAIDVYIETHTPYLKKQDDGTYVVMLNDKCIDTQPYLECHKKLLSLGIRNIYTFNYDNTLDIFGGTDIAEKHIDEQNKAIRQLERHENQKNSYTENVSQLKRQIEELRMPSSKSTTDHESIETILQKTNNALKDSDVKLNPFTDIDSIDEKHAENITAFETKKTELESIINSAEANREKVYQLIEKAFQISLTENKKNIYKLHGNLRGSNVSSYGFDNDTHRHYIICKEDYDEYPHKHEAFVNLMKISLLRGAFCLIGFSGNDPNFLAWIDWVKEVLDKNNEKKRKEHTNPIYFINVDDTPLTEDKLLLLKNHYIKPVNLAQEFPTASTPKERILHFLNAIATDKTKYENYKNAWENIQINPTEKLITDAIIPQIDCVYNLAEYNRIPSQTDYSHHRRIATFSKAKKLIEQDPRKVETARLLYAAIKGELMPLSAVLDNQHLQRLLQDTKIEDQLRTKYALLALRSRILQNQPIDELPEAKEDSLYECIWGELFALRFGKAKQLLDAWNPDAAFNKVRKHILLSVFDDTKVKPHQILTLLHRENFTCIQDYKYALDILQLIIGISFNDKNLDKEVRTRKDWVEQHNPDLTQIRRLIDSLLDQITQSKSKVPYGNVQKTVEYNTYNVPLVNSTKIIQLFIELGFPTKSQNLIFLNKDNWIAVCENIYEYYPYPCLYFTLLYGNSKDIIRKVAQDYIYNYKLSSMLPDMLNQMLQTSLDTCCPKNVRDAIYIAAPIFMKAVAPERWIDSFKRVYDSFEFTPDFPDRDRISPDYDFIIDSVELVRDTEFKQQIINECVTVPAKIDNFHNELLIAASDQMTSLNNTISGKIANLIEVAETPAQFYVLLNTQKVSDKNKLCRKFMSLSEDKYKDITLLTGVSWFAKDFPELKAKLREIAINSHSLWITGISEDRHQVSHYGHILDINTIQNDIGFDELQITTIYDKMLIALDAIDDVTAQGMNHGFNLFSNWKQILSIMLQFLRQNKTVLDKVPTYRQSVKKATSLYNKHRGGNKLSELLIDDEHTNNAITCLVKEIQANGVSKYQEEYMLLANKIIMHNSQYLNNCFLHFGWVLTEYKEQFKPEIFKPLLKYILDSYKPYFLRNKPQKWDIQYAEKDIVEKELLKIYRFYAQWGGRSVFWSNYTPLYYYPINAEITD</sequence>
<dbReference type="EMBL" id="BQOL01000002">
    <property type="protein sequence ID" value="GKI19636.1"/>
    <property type="molecule type" value="Genomic_DNA"/>
</dbReference>
<name>A0AA37KWN4_9BACT</name>
<organism evidence="2 3">
    <name type="scientific">Alistipes finegoldii</name>
    <dbReference type="NCBI Taxonomy" id="214856"/>
    <lineage>
        <taxon>Bacteria</taxon>
        <taxon>Pseudomonadati</taxon>
        <taxon>Bacteroidota</taxon>
        <taxon>Bacteroidia</taxon>
        <taxon>Bacteroidales</taxon>
        <taxon>Rikenellaceae</taxon>
        <taxon>Alistipes</taxon>
    </lineage>
</organism>
<feature type="coiled-coil region" evidence="1">
    <location>
        <begin position="80"/>
        <end position="117"/>
    </location>
</feature>
<evidence type="ECO:0000256" key="1">
    <source>
        <dbReference type="SAM" id="Coils"/>
    </source>
</evidence>
<protein>
    <recommendedName>
        <fullName evidence="4">SIR2-like domain-containing protein</fullName>
    </recommendedName>
</protein>
<comment type="caution">
    <text evidence="2">The sequence shown here is derived from an EMBL/GenBank/DDBJ whole genome shotgun (WGS) entry which is preliminary data.</text>
</comment>
<proteinExistence type="predicted"/>
<reference evidence="2" key="1">
    <citation type="submission" date="2022-01" db="EMBL/GenBank/DDBJ databases">
        <title>Novel bile acid biosynthetic pathways are enriched in the microbiome of centenarians.</title>
        <authorList>
            <person name="Sato Y."/>
            <person name="Atarashi K."/>
            <person name="Plichta R.D."/>
            <person name="Arai Y."/>
            <person name="Sasajima S."/>
            <person name="Kearney M.S."/>
            <person name="Suda W."/>
            <person name="Takeshita K."/>
            <person name="Sasaki T."/>
            <person name="Okamoto S."/>
            <person name="Skelly N.A."/>
            <person name="Okamura Y."/>
            <person name="Vlamakis H."/>
            <person name="Li Y."/>
            <person name="Tanoue T."/>
            <person name="Takei H."/>
            <person name="Nittono H."/>
            <person name="Narushima S."/>
            <person name="Irie J."/>
            <person name="Itoh H."/>
            <person name="Moriya K."/>
            <person name="Sugiura Y."/>
            <person name="Suematsu M."/>
            <person name="Moritoki N."/>
            <person name="Shibata S."/>
            <person name="Littman R.D."/>
            <person name="Fischbach A.M."/>
            <person name="Uwamino Y."/>
            <person name="Inoue T."/>
            <person name="Honda A."/>
            <person name="Hattori M."/>
            <person name="Murai T."/>
            <person name="Xavier J.R."/>
            <person name="Hirose N."/>
            <person name="Honda K."/>
        </authorList>
    </citation>
    <scope>NUCLEOTIDE SEQUENCE</scope>
    <source>
        <strain evidence="2">CE91-St16</strain>
    </source>
</reference>
<gene>
    <name evidence="2" type="ORF">CE91St16_25440</name>
</gene>
<keyword evidence="1" id="KW-0175">Coiled coil</keyword>
<dbReference type="Proteomes" id="UP001055105">
    <property type="component" value="Unassembled WGS sequence"/>
</dbReference>
<evidence type="ECO:0008006" key="4">
    <source>
        <dbReference type="Google" id="ProtNLM"/>
    </source>
</evidence>
<dbReference type="Pfam" id="PF13289">
    <property type="entry name" value="SIR2_2"/>
    <property type="match status" value="1"/>
</dbReference>
<dbReference type="AlphaFoldDB" id="A0AA37KWN4"/>